<dbReference type="GO" id="GO:0003677">
    <property type="term" value="F:DNA binding"/>
    <property type="evidence" value="ECO:0007669"/>
    <property type="project" value="UniProtKB-KW"/>
</dbReference>
<feature type="domain" description="HTH gntR-type" evidence="4">
    <location>
        <begin position="6"/>
        <end position="73"/>
    </location>
</feature>
<dbReference type="SUPFAM" id="SSF46785">
    <property type="entry name" value="Winged helix' DNA-binding domain"/>
    <property type="match status" value="1"/>
</dbReference>
<dbReference type="AlphaFoldDB" id="A0A5C4XGT5"/>
<accession>A0A5C4XGT5</accession>
<dbReference type="InterPro" id="IPR000524">
    <property type="entry name" value="Tscrpt_reg_HTH_GntR"/>
</dbReference>
<keyword evidence="3" id="KW-0804">Transcription</keyword>
<dbReference type="SMART" id="SM00895">
    <property type="entry name" value="FCD"/>
    <property type="match status" value="1"/>
</dbReference>
<comment type="caution">
    <text evidence="5">The sequence shown here is derived from an EMBL/GenBank/DDBJ whole genome shotgun (WGS) entry which is preliminary data.</text>
</comment>
<dbReference type="PANTHER" id="PTHR43537">
    <property type="entry name" value="TRANSCRIPTIONAL REGULATOR, GNTR FAMILY"/>
    <property type="match status" value="1"/>
</dbReference>
<dbReference type="InterPro" id="IPR011711">
    <property type="entry name" value="GntR_C"/>
</dbReference>
<evidence type="ECO:0000313" key="5">
    <source>
        <dbReference type="EMBL" id="TNM61890.1"/>
    </source>
</evidence>
<organism evidence="5 6">
    <name type="scientific">Aliirhizobium smilacinae</name>
    <dbReference type="NCBI Taxonomy" id="1395944"/>
    <lineage>
        <taxon>Bacteria</taxon>
        <taxon>Pseudomonadati</taxon>
        <taxon>Pseudomonadota</taxon>
        <taxon>Alphaproteobacteria</taxon>
        <taxon>Hyphomicrobiales</taxon>
        <taxon>Rhizobiaceae</taxon>
        <taxon>Aliirhizobium</taxon>
    </lineage>
</organism>
<name>A0A5C4XGT5_9HYPH</name>
<evidence type="ECO:0000256" key="2">
    <source>
        <dbReference type="ARBA" id="ARBA00023125"/>
    </source>
</evidence>
<dbReference type="Proteomes" id="UP000311605">
    <property type="component" value="Unassembled WGS sequence"/>
</dbReference>
<evidence type="ECO:0000313" key="6">
    <source>
        <dbReference type="Proteomes" id="UP000311605"/>
    </source>
</evidence>
<sequence length="216" mass="24185">MSTTEDTIAHRISRVLADRIVTGVLRADTRLRQEHIAEEFGASHVPVREALRRLEAQGLAVSVARRGVRVASFNSAAVEEATRMRSVLEGLALRQAAPHLTPHMLDQAEVVARNCDQAVDIVQQESANRQFHSMLLTPCEMPRLLAEIDDLHMVGSRFLFLEGNKGWAVPRFDADHHAVLQHLRSGDLDEAVRILERHVLRLIEKRHRSGAALQIA</sequence>
<dbReference type="EMBL" id="VDMN01000005">
    <property type="protein sequence ID" value="TNM61890.1"/>
    <property type="molecule type" value="Genomic_DNA"/>
</dbReference>
<gene>
    <name evidence="5" type="ORF">FHP24_20105</name>
</gene>
<dbReference type="PROSITE" id="PS50949">
    <property type="entry name" value="HTH_GNTR"/>
    <property type="match status" value="1"/>
</dbReference>
<dbReference type="GO" id="GO:0003700">
    <property type="term" value="F:DNA-binding transcription factor activity"/>
    <property type="evidence" value="ECO:0007669"/>
    <property type="project" value="InterPro"/>
</dbReference>
<dbReference type="Gene3D" id="1.20.120.530">
    <property type="entry name" value="GntR ligand-binding domain-like"/>
    <property type="match status" value="1"/>
</dbReference>
<dbReference type="SMART" id="SM00345">
    <property type="entry name" value="HTH_GNTR"/>
    <property type="match status" value="1"/>
</dbReference>
<dbReference type="RefSeq" id="WP_139678337.1">
    <property type="nucleotide sequence ID" value="NZ_VDMN01000005.1"/>
</dbReference>
<proteinExistence type="predicted"/>
<evidence type="ECO:0000256" key="3">
    <source>
        <dbReference type="ARBA" id="ARBA00023163"/>
    </source>
</evidence>
<dbReference type="Gene3D" id="1.10.10.10">
    <property type="entry name" value="Winged helix-like DNA-binding domain superfamily/Winged helix DNA-binding domain"/>
    <property type="match status" value="1"/>
</dbReference>
<evidence type="ECO:0000256" key="1">
    <source>
        <dbReference type="ARBA" id="ARBA00023015"/>
    </source>
</evidence>
<dbReference type="SUPFAM" id="SSF48008">
    <property type="entry name" value="GntR ligand-binding domain-like"/>
    <property type="match status" value="1"/>
</dbReference>
<keyword evidence="1" id="KW-0805">Transcription regulation</keyword>
<dbReference type="PANTHER" id="PTHR43537:SF49">
    <property type="entry name" value="TRANSCRIPTIONAL REGULATORY PROTEIN"/>
    <property type="match status" value="1"/>
</dbReference>
<dbReference type="InterPro" id="IPR008920">
    <property type="entry name" value="TF_FadR/GntR_C"/>
</dbReference>
<dbReference type="Pfam" id="PF00392">
    <property type="entry name" value="GntR"/>
    <property type="match status" value="1"/>
</dbReference>
<reference evidence="5 6" key="1">
    <citation type="submission" date="2019-06" db="EMBL/GenBank/DDBJ databases">
        <title>The draft genome of Rhizobium smilacinae PTYR-5.</title>
        <authorList>
            <person name="Liu L."/>
            <person name="Li L."/>
            <person name="Zhang X."/>
        </authorList>
    </citation>
    <scope>NUCLEOTIDE SEQUENCE [LARGE SCALE GENOMIC DNA]</scope>
    <source>
        <strain evidence="5 6">PTYR-5</strain>
    </source>
</reference>
<protein>
    <submittedName>
        <fullName evidence="5">GntR family transcriptional regulator</fullName>
    </submittedName>
</protein>
<dbReference type="InterPro" id="IPR036388">
    <property type="entry name" value="WH-like_DNA-bd_sf"/>
</dbReference>
<keyword evidence="2" id="KW-0238">DNA-binding</keyword>
<dbReference type="OrthoDB" id="9812290at2"/>
<dbReference type="InterPro" id="IPR036390">
    <property type="entry name" value="WH_DNA-bd_sf"/>
</dbReference>
<evidence type="ECO:0000259" key="4">
    <source>
        <dbReference type="PROSITE" id="PS50949"/>
    </source>
</evidence>
<dbReference type="CDD" id="cd07377">
    <property type="entry name" value="WHTH_GntR"/>
    <property type="match status" value="1"/>
</dbReference>
<keyword evidence="6" id="KW-1185">Reference proteome</keyword>
<dbReference type="Pfam" id="PF07729">
    <property type="entry name" value="FCD"/>
    <property type="match status" value="1"/>
</dbReference>